<dbReference type="Pfam" id="PF02566">
    <property type="entry name" value="OsmC"/>
    <property type="match status" value="1"/>
</dbReference>
<dbReference type="AlphaFoldDB" id="A0A1G4RGV3"/>
<dbReference type="InterPro" id="IPR003718">
    <property type="entry name" value="OsmC/Ohr_fam"/>
</dbReference>
<dbReference type="SUPFAM" id="SSF82784">
    <property type="entry name" value="OsmC-like"/>
    <property type="match status" value="1"/>
</dbReference>
<dbReference type="Proteomes" id="UP000199542">
    <property type="component" value="Unassembled WGS sequence"/>
</dbReference>
<dbReference type="RefSeq" id="WP_208603148.1">
    <property type="nucleotide sequence ID" value="NZ_FMTM01000003.1"/>
</dbReference>
<name>A0A1G4RGV3_9HYPH</name>
<organism evidence="1 2">
    <name type="scientific">Rhizobium mongolense subsp. loessense</name>
    <dbReference type="NCBI Taxonomy" id="158890"/>
    <lineage>
        <taxon>Bacteria</taxon>
        <taxon>Pseudomonadati</taxon>
        <taxon>Pseudomonadota</taxon>
        <taxon>Alphaproteobacteria</taxon>
        <taxon>Hyphomicrobiales</taxon>
        <taxon>Rhizobiaceae</taxon>
        <taxon>Rhizobium/Agrobacterium group</taxon>
        <taxon>Rhizobium</taxon>
    </lineage>
</organism>
<reference evidence="1 2" key="1">
    <citation type="submission" date="2016-10" db="EMBL/GenBank/DDBJ databases">
        <authorList>
            <person name="de Groot N.N."/>
        </authorList>
    </citation>
    <scope>NUCLEOTIDE SEQUENCE [LARGE SCALE GENOMIC DNA]</scope>
    <source>
        <strain evidence="1 2">CGMCC 1.3401</strain>
    </source>
</reference>
<sequence length="133" mass="13864">MPAPSKHIKSYAADGDHPTVLCGADSGPTPVEWLLHALATCLTAGIANIAATRGVKLTKVRSYAAGGIDLRGILGISDEVRNGYQNIAIRFEIEGDAPAEKMQLILDQAQARSAVFDVLANGVPVSVGMAPVQ</sequence>
<dbReference type="PANTHER" id="PTHR35368">
    <property type="entry name" value="HYDROPEROXIDE REDUCTASE"/>
    <property type="match status" value="1"/>
</dbReference>
<evidence type="ECO:0000313" key="2">
    <source>
        <dbReference type="Proteomes" id="UP000199542"/>
    </source>
</evidence>
<dbReference type="InterPro" id="IPR015946">
    <property type="entry name" value="KH_dom-like_a/b"/>
</dbReference>
<dbReference type="EMBL" id="FMTM01000003">
    <property type="protein sequence ID" value="SCW56213.1"/>
    <property type="molecule type" value="Genomic_DNA"/>
</dbReference>
<proteinExistence type="predicted"/>
<dbReference type="InterPro" id="IPR052924">
    <property type="entry name" value="OsmC/Ohr_hydroprdx_reductase"/>
</dbReference>
<dbReference type="PANTHER" id="PTHR35368:SF1">
    <property type="entry name" value="HYDROPEROXIDE REDUCTASE"/>
    <property type="match status" value="1"/>
</dbReference>
<protein>
    <submittedName>
        <fullName evidence="1">Uncharacterized OsmC-related protein</fullName>
    </submittedName>
</protein>
<dbReference type="InterPro" id="IPR036102">
    <property type="entry name" value="OsmC/Ohrsf"/>
</dbReference>
<dbReference type="Gene3D" id="3.30.300.20">
    <property type="match status" value="1"/>
</dbReference>
<evidence type="ECO:0000313" key="1">
    <source>
        <dbReference type="EMBL" id="SCW56213.1"/>
    </source>
</evidence>
<accession>A0A1G4RGV3</accession>
<gene>
    <name evidence="1" type="ORF">SAMN02927900_02671</name>
</gene>